<evidence type="ECO:0000256" key="1">
    <source>
        <dbReference type="ARBA" id="ARBA00003134"/>
    </source>
</evidence>
<comment type="function">
    <text evidence="1 8">Binds directly to 16S ribosomal RNA.</text>
</comment>
<evidence type="ECO:0000256" key="9">
    <source>
        <dbReference type="SAM" id="MobiDB-lite"/>
    </source>
</evidence>
<evidence type="ECO:0000313" key="11">
    <source>
        <dbReference type="Proteomes" id="UP000722121"/>
    </source>
</evidence>
<feature type="region of interest" description="Disordered" evidence="9">
    <location>
        <begin position="1"/>
        <end position="21"/>
    </location>
</feature>
<evidence type="ECO:0000256" key="4">
    <source>
        <dbReference type="ARBA" id="ARBA00022884"/>
    </source>
</evidence>
<evidence type="ECO:0000256" key="2">
    <source>
        <dbReference type="ARBA" id="ARBA00007634"/>
    </source>
</evidence>
<keyword evidence="11" id="KW-1185">Reference proteome</keyword>
<dbReference type="Gene3D" id="1.20.58.110">
    <property type="entry name" value="Ribosomal protein S20"/>
    <property type="match status" value="1"/>
</dbReference>
<evidence type="ECO:0000256" key="5">
    <source>
        <dbReference type="ARBA" id="ARBA00022980"/>
    </source>
</evidence>
<evidence type="ECO:0000256" key="3">
    <source>
        <dbReference type="ARBA" id="ARBA00022730"/>
    </source>
</evidence>
<organism evidence="10 11">
    <name type="scientific">Simkania negevensis</name>
    <dbReference type="NCBI Taxonomy" id="83561"/>
    <lineage>
        <taxon>Bacteria</taxon>
        <taxon>Pseudomonadati</taxon>
        <taxon>Chlamydiota</taxon>
        <taxon>Chlamydiia</taxon>
        <taxon>Parachlamydiales</taxon>
        <taxon>Simkaniaceae</taxon>
        <taxon>Simkania</taxon>
    </lineage>
</organism>
<keyword evidence="6 8" id="KW-0687">Ribonucleoprotein</keyword>
<gene>
    <name evidence="8" type="primary">rpsT</name>
    <name evidence="10" type="ORF">JYU14_03265</name>
</gene>
<dbReference type="InterPro" id="IPR036510">
    <property type="entry name" value="Ribosomal_bS20_sf"/>
</dbReference>
<name>A0ABS3AQS6_9BACT</name>
<reference evidence="10 11" key="1">
    <citation type="submission" date="2021-02" db="EMBL/GenBank/DDBJ databases">
        <title>Activity-based single-cell genomes from oceanic crustal fluid captures similar information to metagenomic and metatranscriptomic surveys with orders of magnitude less sampling.</title>
        <authorList>
            <person name="D'Angelo T.S."/>
            <person name="Orcutt B.N."/>
        </authorList>
    </citation>
    <scope>NUCLEOTIDE SEQUENCE [LARGE SCALE GENOMIC DNA]</scope>
    <source>
        <strain evidence="10">AH-315-G07</strain>
    </source>
</reference>
<evidence type="ECO:0000256" key="6">
    <source>
        <dbReference type="ARBA" id="ARBA00023274"/>
    </source>
</evidence>
<evidence type="ECO:0000256" key="7">
    <source>
        <dbReference type="ARBA" id="ARBA00035136"/>
    </source>
</evidence>
<evidence type="ECO:0000256" key="8">
    <source>
        <dbReference type="HAMAP-Rule" id="MF_00500"/>
    </source>
</evidence>
<proteinExistence type="inferred from homology"/>
<dbReference type="NCBIfam" id="TIGR00029">
    <property type="entry name" value="S20"/>
    <property type="match status" value="1"/>
</dbReference>
<comment type="similarity">
    <text evidence="2 8">Belongs to the bacterial ribosomal protein bS20 family.</text>
</comment>
<protein>
    <recommendedName>
        <fullName evidence="7 8">Small ribosomal subunit protein bS20</fullName>
    </recommendedName>
</protein>
<dbReference type="InterPro" id="IPR002583">
    <property type="entry name" value="Ribosomal_bS20"/>
</dbReference>
<dbReference type="SUPFAM" id="SSF46992">
    <property type="entry name" value="Ribosomal protein S20"/>
    <property type="match status" value="1"/>
</dbReference>
<dbReference type="EMBL" id="JAFITR010000061">
    <property type="protein sequence ID" value="MBN4067083.1"/>
    <property type="molecule type" value="Genomic_DNA"/>
</dbReference>
<keyword evidence="3 8" id="KW-0699">rRNA-binding</keyword>
<comment type="caution">
    <text evidence="10">The sequence shown here is derived from an EMBL/GenBank/DDBJ whole genome shotgun (WGS) entry which is preliminary data.</text>
</comment>
<evidence type="ECO:0000313" key="10">
    <source>
        <dbReference type="EMBL" id="MBN4067083.1"/>
    </source>
</evidence>
<feature type="compositionally biased region" description="Basic residues" evidence="9">
    <location>
        <begin position="1"/>
        <end position="13"/>
    </location>
</feature>
<dbReference type="PANTHER" id="PTHR33398:SF1">
    <property type="entry name" value="SMALL RIBOSOMAL SUBUNIT PROTEIN BS20C"/>
    <property type="match status" value="1"/>
</dbReference>
<dbReference type="HAMAP" id="MF_00500">
    <property type="entry name" value="Ribosomal_bS20"/>
    <property type="match status" value="1"/>
</dbReference>
<dbReference type="Pfam" id="PF01649">
    <property type="entry name" value="Ribosomal_S20p"/>
    <property type="match status" value="1"/>
</dbReference>
<dbReference type="Proteomes" id="UP000722121">
    <property type="component" value="Unassembled WGS sequence"/>
</dbReference>
<keyword evidence="4 8" id="KW-0694">RNA-binding</keyword>
<dbReference type="PANTHER" id="PTHR33398">
    <property type="entry name" value="30S RIBOSOMAL PROTEIN S20"/>
    <property type="match status" value="1"/>
</dbReference>
<keyword evidence="5 8" id="KW-0689">Ribosomal protein</keyword>
<dbReference type="GO" id="GO:0005840">
    <property type="term" value="C:ribosome"/>
    <property type="evidence" value="ECO:0007669"/>
    <property type="project" value="UniProtKB-KW"/>
</dbReference>
<sequence length="92" mass="10608">MAKETKRTKRPTALKRDSRNEKHRIINKAFKSRVRTAVRSFESILKGSDKALVQEKLNEVYSLLDQGAKRGMFKKNKASRLKSRFCARAAKV</sequence>
<accession>A0ABS3AQS6</accession>